<dbReference type="PANTHER" id="PTHR37017:SF11">
    <property type="entry name" value="ESTERASE_LIPASE_THIOESTERASE DOMAIN-CONTAINING PROTEIN"/>
    <property type="match status" value="1"/>
</dbReference>
<organism evidence="2 3">
    <name type="scientific">Basidiobolus ranarum</name>
    <dbReference type="NCBI Taxonomy" id="34480"/>
    <lineage>
        <taxon>Eukaryota</taxon>
        <taxon>Fungi</taxon>
        <taxon>Fungi incertae sedis</taxon>
        <taxon>Zoopagomycota</taxon>
        <taxon>Entomophthoromycotina</taxon>
        <taxon>Basidiobolomycetes</taxon>
        <taxon>Basidiobolales</taxon>
        <taxon>Basidiobolaceae</taxon>
        <taxon>Basidiobolus</taxon>
    </lineage>
</organism>
<sequence>MNIILVHGAWADGSSWRDVIPTLQQAGHKVIAAQLPLTSLSDDVNRVRMLLERVQGPTILVGHSYGCAVITGAATGVSHVVGLVFIAGFALDEGESLADIFSKYPALESGQHIKPDNHGFLWVQPELFPKYFAADVDLEKGKLMGVVQNPISAKSFTDKSGPPAWKTLPSWYQISDNDMMIPPEAERMMAKRANSTTISLPSSHASLFSHWKEVANFILQAAKELQ</sequence>
<dbReference type="InterPro" id="IPR000073">
    <property type="entry name" value="AB_hydrolase_1"/>
</dbReference>
<evidence type="ECO:0000313" key="3">
    <source>
        <dbReference type="Proteomes" id="UP001479436"/>
    </source>
</evidence>
<comment type="caution">
    <text evidence="2">The sequence shown here is derived from an EMBL/GenBank/DDBJ whole genome shotgun (WGS) entry which is preliminary data.</text>
</comment>
<accession>A0ABR2WJQ9</accession>
<evidence type="ECO:0000313" key="2">
    <source>
        <dbReference type="EMBL" id="KAK9761722.1"/>
    </source>
</evidence>
<protein>
    <recommendedName>
        <fullName evidence="1">AB hydrolase-1 domain-containing protein</fullName>
    </recommendedName>
</protein>
<dbReference type="PANTHER" id="PTHR37017">
    <property type="entry name" value="AB HYDROLASE-1 DOMAIN-CONTAINING PROTEIN-RELATED"/>
    <property type="match status" value="1"/>
</dbReference>
<proteinExistence type="predicted"/>
<keyword evidence="3" id="KW-1185">Reference proteome</keyword>
<reference evidence="2 3" key="1">
    <citation type="submission" date="2023-04" db="EMBL/GenBank/DDBJ databases">
        <title>Genome of Basidiobolus ranarum AG-B5.</title>
        <authorList>
            <person name="Stajich J.E."/>
            <person name="Carter-House D."/>
            <person name="Gryganskyi A."/>
        </authorList>
    </citation>
    <scope>NUCLEOTIDE SEQUENCE [LARGE SCALE GENOMIC DNA]</scope>
    <source>
        <strain evidence="2 3">AG-B5</strain>
    </source>
</reference>
<dbReference type="InterPro" id="IPR029058">
    <property type="entry name" value="AB_hydrolase_fold"/>
</dbReference>
<feature type="domain" description="AB hydrolase-1" evidence="1">
    <location>
        <begin position="3"/>
        <end position="216"/>
    </location>
</feature>
<dbReference type="Pfam" id="PF12697">
    <property type="entry name" value="Abhydrolase_6"/>
    <property type="match status" value="1"/>
</dbReference>
<dbReference type="Proteomes" id="UP001479436">
    <property type="component" value="Unassembled WGS sequence"/>
</dbReference>
<dbReference type="EMBL" id="JASJQH010001248">
    <property type="protein sequence ID" value="KAK9761722.1"/>
    <property type="molecule type" value="Genomic_DNA"/>
</dbReference>
<evidence type="ECO:0000259" key="1">
    <source>
        <dbReference type="Pfam" id="PF12697"/>
    </source>
</evidence>
<dbReference type="SUPFAM" id="SSF53474">
    <property type="entry name" value="alpha/beta-Hydrolases"/>
    <property type="match status" value="1"/>
</dbReference>
<name>A0ABR2WJQ9_9FUNG</name>
<dbReference type="Gene3D" id="3.40.50.1820">
    <property type="entry name" value="alpha/beta hydrolase"/>
    <property type="match status" value="1"/>
</dbReference>
<dbReference type="InterPro" id="IPR052897">
    <property type="entry name" value="Sec-Metab_Biosynth_Hydrolase"/>
</dbReference>
<gene>
    <name evidence="2" type="ORF">K7432_013154</name>
</gene>